<keyword evidence="7" id="KW-0378">Hydrolase</keyword>
<evidence type="ECO:0000259" key="18">
    <source>
        <dbReference type="PROSITE" id="PS51327"/>
    </source>
</evidence>
<dbReference type="PROSITE" id="PS00517">
    <property type="entry name" value="RNASE_3_1"/>
    <property type="match status" value="1"/>
</dbReference>
<evidence type="ECO:0000256" key="14">
    <source>
        <dbReference type="PROSITE-ProRule" id="PRU00657"/>
    </source>
</evidence>
<dbReference type="SMART" id="SM00487">
    <property type="entry name" value="DEXDc"/>
    <property type="match status" value="1"/>
</dbReference>
<evidence type="ECO:0000256" key="2">
    <source>
        <dbReference type="ARBA" id="ARBA00001946"/>
    </source>
</evidence>
<dbReference type="SUPFAM" id="SSF52540">
    <property type="entry name" value="P-loop containing nucleoside triphosphate hydrolases"/>
    <property type="match status" value="2"/>
</dbReference>
<dbReference type="FunFam" id="3.40.50.300:FF:000628">
    <property type="entry name" value="Endoribonuclease Dicer"/>
    <property type="match status" value="1"/>
</dbReference>
<keyword evidence="12" id="KW-0943">RNA-mediated gene silencing</keyword>
<comment type="cofactor">
    <cofactor evidence="1">
        <name>Mn(2+)</name>
        <dbReference type="ChEBI" id="CHEBI:29035"/>
    </cofactor>
</comment>
<evidence type="ECO:0000256" key="4">
    <source>
        <dbReference type="ARBA" id="ARBA00022723"/>
    </source>
</evidence>
<dbReference type="PROSITE" id="PS51327">
    <property type="entry name" value="DICER_DSRBF"/>
    <property type="match status" value="1"/>
</dbReference>
<keyword evidence="5" id="KW-0677">Repeat</keyword>
<dbReference type="InterPro" id="IPR036389">
    <property type="entry name" value="RNase_III_sf"/>
</dbReference>
<dbReference type="Pfam" id="PF20931">
    <property type="entry name" value="Dicer_platform"/>
    <property type="match status" value="1"/>
</dbReference>
<evidence type="ECO:0000256" key="6">
    <source>
        <dbReference type="ARBA" id="ARBA00022741"/>
    </source>
</evidence>
<dbReference type="KEGG" id="vde:111252017"/>
<evidence type="ECO:0000313" key="19">
    <source>
        <dbReference type="EnsemblMetazoa" id="XP_022665037"/>
    </source>
</evidence>
<dbReference type="PROSITE" id="PS51192">
    <property type="entry name" value="HELICASE_ATP_BIND_1"/>
    <property type="match status" value="1"/>
</dbReference>
<dbReference type="RefSeq" id="XP_022665037.1">
    <property type="nucleotide sequence ID" value="XM_022809302.1"/>
</dbReference>
<proteinExistence type="inferred from homology"/>
<dbReference type="InterPro" id="IPR000999">
    <property type="entry name" value="RNase_III_dom"/>
</dbReference>
<evidence type="ECO:0000259" key="16">
    <source>
        <dbReference type="PROSITE" id="PS51192"/>
    </source>
</evidence>
<evidence type="ECO:0000256" key="7">
    <source>
        <dbReference type="ARBA" id="ARBA00022801"/>
    </source>
</evidence>
<feature type="domain" description="RNase III" evidence="15">
    <location>
        <begin position="1059"/>
        <end position="1179"/>
    </location>
</feature>
<dbReference type="InterPro" id="IPR048512">
    <property type="entry name" value="Dicer_platform"/>
</dbReference>
<keyword evidence="6" id="KW-0547">Nucleotide-binding</keyword>
<keyword evidence="11 14" id="KW-0694">RNA-binding</keyword>
<dbReference type="PROSITE" id="PS50142">
    <property type="entry name" value="RNASE_3_2"/>
    <property type="match status" value="2"/>
</dbReference>
<keyword evidence="8" id="KW-0347">Helicase</keyword>
<dbReference type="Pfam" id="PF00636">
    <property type="entry name" value="Ribonuclease_3"/>
    <property type="match status" value="2"/>
</dbReference>
<dbReference type="InterPro" id="IPR027417">
    <property type="entry name" value="P-loop_NTPase"/>
</dbReference>
<feature type="domain" description="RNase III" evidence="15">
    <location>
        <begin position="1230"/>
        <end position="1383"/>
    </location>
</feature>
<dbReference type="Gene3D" id="3.40.50.300">
    <property type="entry name" value="P-loop containing nucleotide triphosphate hydrolases"/>
    <property type="match status" value="2"/>
</dbReference>
<keyword evidence="20" id="KW-1185">Reference proteome</keyword>
<dbReference type="GO" id="GO:0030422">
    <property type="term" value="P:siRNA processing"/>
    <property type="evidence" value="ECO:0007669"/>
    <property type="project" value="InterPro"/>
</dbReference>
<feature type="domain" description="Helicase C-terminal" evidence="17">
    <location>
        <begin position="407"/>
        <end position="576"/>
    </location>
</feature>
<dbReference type="PROSITE" id="PS51194">
    <property type="entry name" value="HELICASE_CTER"/>
    <property type="match status" value="1"/>
</dbReference>
<dbReference type="Pfam" id="PF00271">
    <property type="entry name" value="Helicase_C"/>
    <property type="match status" value="1"/>
</dbReference>
<dbReference type="PANTHER" id="PTHR14950">
    <property type="entry name" value="DICER-RELATED"/>
    <property type="match status" value="1"/>
</dbReference>
<dbReference type="CDD" id="cd00593">
    <property type="entry name" value="RIBOc"/>
    <property type="match status" value="2"/>
</dbReference>
<dbReference type="Pfam" id="PF03368">
    <property type="entry name" value="Dicer_dimer"/>
    <property type="match status" value="1"/>
</dbReference>
<accession>A0A7M7MI07</accession>
<evidence type="ECO:0000256" key="12">
    <source>
        <dbReference type="ARBA" id="ARBA00023158"/>
    </source>
</evidence>
<dbReference type="EnsemblMetazoa" id="XM_022809302">
    <property type="protein sequence ID" value="XP_022665037"/>
    <property type="gene ID" value="LOC111252017"/>
</dbReference>
<dbReference type="SMART" id="SM00490">
    <property type="entry name" value="HELICc"/>
    <property type="match status" value="1"/>
</dbReference>
<dbReference type="PANTHER" id="PTHR14950:SF37">
    <property type="entry name" value="ENDORIBONUCLEASE DICER"/>
    <property type="match status" value="1"/>
</dbReference>
<keyword evidence="4" id="KW-0479">Metal-binding</keyword>
<evidence type="ECO:0000256" key="3">
    <source>
        <dbReference type="ARBA" id="ARBA00022722"/>
    </source>
</evidence>
<evidence type="ECO:0000256" key="9">
    <source>
        <dbReference type="ARBA" id="ARBA00022840"/>
    </source>
</evidence>
<evidence type="ECO:0000256" key="13">
    <source>
        <dbReference type="ARBA" id="ARBA00035116"/>
    </source>
</evidence>
<dbReference type="Gene3D" id="1.10.1520.10">
    <property type="entry name" value="Ribonuclease III domain"/>
    <property type="match status" value="2"/>
</dbReference>
<dbReference type="InterPro" id="IPR001650">
    <property type="entry name" value="Helicase_C-like"/>
</dbReference>
<feature type="domain" description="Helicase ATP-binding" evidence="16">
    <location>
        <begin position="66"/>
        <end position="244"/>
    </location>
</feature>
<dbReference type="InterPro" id="IPR044441">
    <property type="entry name" value="DICER_DSRM"/>
</dbReference>
<dbReference type="GO" id="GO:0004525">
    <property type="term" value="F:ribonuclease III activity"/>
    <property type="evidence" value="ECO:0007669"/>
    <property type="project" value="UniProtKB-EC"/>
</dbReference>
<keyword evidence="10" id="KW-0460">Magnesium</keyword>
<reference evidence="19" key="1">
    <citation type="submission" date="2021-01" db="UniProtKB">
        <authorList>
            <consortium name="EnsemblMetazoa"/>
        </authorList>
    </citation>
    <scope>IDENTIFICATION</scope>
</reference>
<dbReference type="InterPro" id="IPR005034">
    <property type="entry name" value="Dicer_dimerisation"/>
</dbReference>
<comment type="cofactor">
    <cofactor evidence="2">
        <name>Mg(2+)</name>
        <dbReference type="ChEBI" id="CHEBI:18420"/>
    </cofactor>
</comment>
<dbReference type="FunFam" id="1.10.1520.10:FF:000004">
    <property type="entry name" value="Endoribonuclease dicer-like 1"/>
    <property type="match status" value="1"/>
</dbReference>
<dbReference type="InterPro" id="IPR038248">
    <property type="entry name" value="Dicer_dimer_sf"/>
</dbReference>
<evidence type="ECO:0000256" key="5">
    <source>
        <dbReference type="ARBA" id="ARBA00022737"/>
    </source>
</evidence>
<dbReference type="InParanoid" id="A0A7M7MI07"/>
<dbReference type="SUPFAM" id="SSF69065">
    <property type="entry name" value="RNase III domain-like"/>
    <property type="match status" value="2"/>
</dbReference>
<dbReference type="InterPro" id="IPR014001">
    <property type="entry name" value="Helicase_ATP-bd"/>
</dbReference>
<dbReference type="GO" id="GO:0003723">
    <property type="term" value="F:RNA binding"/>
    <property type="evidence" value="ECO:0007669"/>
    <property type="project" value="UniProtKB-UniRule"/>
</dbReference>
<keyword evidence="9" id="KW-0067">ATP-binding</keyword>
<dbReference type="Pfam" id="PF00270">
    <property type="entry name" value="DEAD"/>
    <property type="match status" value="1"/>
</dbReference>
<dbReference type="OMA" id="DSMEYSC"/>
<name>A0A7M7MI07_VARDE</name>
<dbReference type="Pfam" id="PF20932">
    <property type="entry name" value="Dicer_dsRBD"/>
    <property type="match status" value="1"/>
</dbReference>
<evidence type="ECO:0000259" key="15">
    <source>
        <dbReference type="PROSITE" id="PS50142"/>
    </source>
</evidence>
<evidence type="ECO:0000259" key="17">
    <source>
        <dbReference type="PROSITE" id="PS51194"/>
    </source>
</evidence>
<dbReference type="GO" id="GO:0046872">
    <property type="term" value="F:metal ion binding"/>
    <property type="evidence" value="ECO:0007669"/>
    <property type="project" value="UniProtKB-KW"/>
</dbReference>
<keyword evidence="3" id="KW-0540">Nuclease</keyword>
<evidence type="ECO:0000256" key="8">
    <source>
        <dbReference type="ARBA" id="ARBA00022806"/>
    </source>
</evidence>
<dbReference type="GO" id="GO:0005524">
    <property type="term" value="F:ATP binding"/>
    <property type="evidence" value="ECO:0007669"/>
    <property type="project" value="UniProtKB-KW"/>
</dbReference>
<evidence type="ECO:0000256" key="1">
    <source>
        <dbReference type="ARBA" id="ARBA00001936"/>
    </source>
</evidence>
<dbReference type="GeneID" id="111252017"/>
<evidence type="ECO:0000256" key="11">
    <source>
        <dbReference type="ARBA" id="ARBA00022884"/>
    </source>
</evidence>
<dbReference type="InterPro" id="IPR011545">
    <property type="entry name" value="DEAD/DEAH_box_helicase_dom"/>
</dbReference>
<comment type="similarity">
    <text evidence="13 14">Belongs to the helicase family. Dicer subfamily.</text>
</comment>
<dbReference type="OrthoDB" id="6513042at2759"/>
<organism evidence="19 20">
    <name type="scientific">Varroa destructor</name>
    <name type="common">Honeybee mite</name>
    <dbReference type="NCBI Taxonomy" id="109461"/>
    <lineage>
        <taxon>Eukaryota</taxon>
        <taxon>Metazoa</taxon>
        <taxon>Ecdysozoa</taxon>
        <taxon>Arthropoda</taxon>
        <taxon>Chelicerata</taxon>
        <taxon>Arachnida</taxon>
        <taxon>Acari</taxon>
        <taxon>Parasitiformes</taxon>
        <taxon>Mesostigmata</taxon>
        <taxon>Gamasina</taxon>
        <taxon>Dermanyssoidea</taxon>
        <taxon>Varroidae</taxon>
        <taxon>Varroa</taxon>
    </lineage>
</organism>
<evidence type="ECO:0000256" key="10">
    <source>
        <dbReference type="ARBA" id="ARBA00022842"/>
    </source>
</evidence>
<feature type="domain" description="Dicer dsRNA-binding fold" evidence="18">
    <location>
        <begin position="614"/>
        <end position="711"/>
    </location>
</feature>
<dbReference type="Gene3D" id="3.30.160.20">
    <property type="match status" value="1"/>
</dbReference>
<sequence>MSGYSSILPQPHDRADVGTYVETSYQKYFLVPVTISGNSLTAILLNRKMAEAKRYEHAARDYQVEILEKTLEQNVIICLGTGSGKTFISVMLIKELLYETYSCFEAGGKRSVFLAPTVSLAKQQVNYLKKFLDAEIGVYVGLDVDLWTKAVWTVEFSAHNVLVMTPQVFLNILNFNYVQLSSVNLLVLDECHAASGKAPYVQIMQNHYKDLEEGKRPKILGLTASVLNRKVKPTSVQKEVRELCSRLNSKIVTSVDAISYGTKPTEIIVSYNEIPPVQIQVHVSPCDASVFCAPNGENSLVAQIERLLREVGPFGALKSIEHRIHITKNLLENSLAESHVIGTYKTILVSLERVEASLKAWSTNVRCGFQKNQYPVVIPPDLRNILVDPLQYSFPPKVHRLLEMFRSFERSNITLCCVVFAQERYTVFSLWCVLSMLSRRCPNRYGYIRPGFIMGQGIMSQFSNTQSKIMNFVDERETTDSDQHVLNDFREKRLNVLVATAVIEEGIDIPYCNLVVRFNEPINLRSYVQSRGRARSRPSVYAVMCPRNTVHKMSVALQQLKESELNVLVLCLQDNMDIDSADMEKALRDDPDLPTLFAFPNKPRDSAIITAQSARTILQWYCDLLSDDRFKVLKPKFQYTTIKSDAYGHKIRCNIELPRESKLFGQQIYGKFLENKIKAKISAALEACKRLYDVGELTENLIPKRRPPANTYEWTDEEVSDEIKALFKNNTITQDSSITCGRAQASQLKTCPIPRLPACAKVFAFRITLHEPFVDENYHGRIFNVGNEPLCFGILTFNTEDVGTIPDFPLFTKAGVETVRVEQIHDVFITEVQWSICSLFHRYMVTRVLRIAGVECDPFAAPAIVPISGNKLNYTLMNMLRNSTDFTLSIDSVVTVTSELNERETKRSYFVGELFQEDGMLTVSLLGMPRNIDYVACHHRVKTMYKEETPDAIKRRYAKHRNDICVELLTASQWSKGLSVASCLYRLNRLLVAENIRMNIVHAGIGKAIQEASSMRYERLSNDSRSFRSKDNIRLDGITFILDEPIDSSGPSAIDIYTALSPRSANDIVDSERYEVIGDSYLKLVVTLDLFGRFDSKDEGYLTQQRCRLVSNMHLVTLAVPHKIQDAVESLQFCARANFLPPGCKTADGHQDMIVQKYKSKICADSVEALIGVYLEKSGANGALNFLNYLGLKLDCRTSGSFVSRFNLSSWTEPEAELVSRYLPRFKRQLYEVQTILDYQFSKPLLLLEAITHQSYTRNCLTRSYERLEFLGDAVVDYLVSRYLYYNCPQLSPGELSNSRAALVCNTTLARAVTNHQLHKHLLHQSPVLLRLTECYLAALEKGVLDEVLICEDDSDDVSAVDVPKPLGDLFESLIGAVFLDTAMNFERTWIVFRRLIGDDVIRNYLTDIPRHPVTMLMEMYPNMVTYGKIEILENKRVRLEMSVMNERFTVTARNKKVARITLAKKALRHFDQVKQCGKDFLGAMERIAKELQL</sequence>
<dbReference type="Gene3D" id="3.30.160.380">
    <property type="entry name" value="Dicer dimerisation domain"/>
    <property type="match status" value="1"/>
</dbReference>
<dbReference type="CDD" id="cd18034">
    <property type="entry name" value="DEXHc_dicer"/>
    <property type="match status" value="1"/>
</dbReference>
<dbReference type="SMART" id="SM00535">
    <property type="entry name" value="RIBOc"/>
    <property type="match status" value="2"/>
</dbReference>
<evidence type="ECO:0000313" key="20">
    <source>
        <dbReference type="Proteomes" id="UP000594260"/>
    </source>
</evidence>
<dbReference type="Proteomes" id="UP000594260">
    <property type="component" value="Unplaced"/>
</dbReference>
<dbReference type="GO" id="GO:0031054">
    <property type="term" value="P:pre-miRNA processing"/>
    <property type="evidence" value="ECO:0007669"/>
    <property type="project" value="InterPro"/>
</dbReference>
<dbReference type="GO" id="GO:0004386">
    <property type="term" value="F:helicase activity"/>
    <property type="evidence" value="ECO:0007669"/>
    <property type="project" value="UniProtKB-KW"/>
</dbReference>
<protein>
    <submittedName>
        <fullName evidence="19">Uncharacterized protein</fullName>
    </submittedName>
</protein>